<evidence type="ECO:0000256" key="2">
    <source>
        <dbReference type="SAM" id="SignalP"/>
    </source>
</evidence>
<keyword evidence="4" id="KW-1185">Reference proteome</keyword>
<dbReference type="EMBL" id="BPQQ01000002">
    <property type="protein sequence ID" value="GJD98294.1"/>
    <property type="molecule type" value="Genomic_DNA"/>
</dbReference>
<reference evidence="3" key="2">
    <citation type="submission" date="2021-08" db="EMBL/GenBank/DDBJ databases">
        <authorList>
            <person name="Tani A."/>
            <person name="Ola A."/>
            <person name="Ogura Y."/>
            <person name="Katsura K."/>
            <person name="Hayashi T."/>
        </authorList>
    </citation>
    <scope>NUCLEOTIDE SEQUENCE</scope>
    <source>
        <strain evidence="3">DSM 17168</strain>
    </source>
</reference>
<feature type="signal peptide" evidence="2">
    <location>
        <begin position="1"/>
        <end position="31"/>
    </location>
</feature>
<feature type="compositionally biased region" description="Basic and acidic residues" evidence="1">
    <location>
        <begin position="40"/>
        <end position="61"/>
    </location>
</feature>
<dbReference type="RefSeq" id="WP_238233248.1">
    <property type="nucleotide sequence ID" value="NZ_BPQQ01000002.1"/>
</dbReference>
<gene>
    <name evidence="3" type="ORF">GMJLKIPL_0201</name>
</gene>
<evidence type="ECO:0008006" key="5">
    <source>
        <dbReference type="Google" id="ProtNLM"/>
    </source>
</evidence>
<dbReference type="PROSITE" id="PS51257">
    <property type="entry name" value="PROKAR_LIPOPROTEIN"/>
    <property type="match status" value="1"/>
</dbReference>
<feature type="region of interest" description="Disordered" evidence="1">
    <location>
        <begin position="40"/>
        <end position="70"/>
    </location>
</feature>
<reference evidence="3" key="1">
    <citation type="journal article" date="2021" name="Front. Microbiol.">
        <title>Comprehensive Comparative Genomics and Phenotyping of Methylobacterium Species.</title>
        <authorList>
            <person name="Alessa O."/>
            <person name="Ogura Y."/>
            <person name="Fujitani Y."/>
            <person name="Takami H."/>
            <person name="Hayashi T."/>
            <person name="Sahin N."/>
            <person name="Tani A."/>
        </authorList>
    </citation>
    <scope>NUCLEOTIDE SEQUENCE</scope>
    <source>
        <strain evidence="3">DSM 17168</strain>
    </source>
</reference>
<evidence type="ECO:0000256" key="1">
    <source>
        <dbReference type="SAM" id="MobiDB-lite"/>
    </source>
</evidence>
<keyword evidence="2" id="KW-0732">Signal</keyword>
<accession>A0ABQ4S8V4</accession>
<proteinExistence type="predicted"/>
<comment type="caution">
    <text evidence="3">The sequence shown here is derived from an EMBL/GenBank/DDBJ whole genome shotgun (WGS) entry which is preliminary data.</text>
</comment>
<evidence type="ECO:0000313" key="4">
    <source>
        <dbReference type="Proteomes" id="UP001055153"/>
    </source>
</evidence>
<sequence length="130" mass="13054">MTLPRFLARLLAALFVTIAGCLLASAAQAHAGHVHEPARVAEAGARAHPDLALDRRPDAPEPRLASADRGPACHGVCCSLGASCCAPSLGPPALPGLGALGAGSRLAAAAQPFRAGLPPEAPPRPPRTRA</sequence>
<organism evidence="3 4">
    <name type="scientific">Methylobacterium isbiliense</name>
    <dbReference type="NCBI Taxonomy" id="315478"/>
    <lineage>
        <taxon>Bacteria</taxon>
        <taxon>Pseudomonadati</taxon>
        <taxon>Pseudomonadota</taxon>
        <taxon>Alphaproteobacteria</taxon>
        <taxon>Hyphomicrobiales</taxon>
        <taxon>Methylobacteriaceae</taxon>
        <taxon>Methylobacterium</taxon>
    </lineage>
</organism>
<protein>
    <recommendedName>
        <fullName evidence="5">Cobalt-zinc-cadmium resistance protein CzcI</fullName>
    </recommendedName>
</protein>
<feature type="chain" id="PRO_5045591384" description="Cobalt-zinc-cadmium resistance protein CzcI" evidence="2">
    <location>
        <begin position="32"/>
        <end position="130"/>
    </location>
</feature>
<name>A0ABQ4S8V4_9HYPH</name>
<evidence type="ECO:0000313" key="3">
    <source>
        <dbReference type="EMBL" id="GJD98294.1"/>
    </source>
</evidence>
<dbReference type="Proteomes" id="UP001055153">
    <property type="component" value="Unassembled WGS sequence"/>
</dbReference>